<evidence type="ECO:0000256" key="1">
    <source>
        <dbReference type="SAM" id="Phobius"/>
    </source>
</evidence>
<evidence type="ECO:0000313" key="4">
    <source>
        <dbReference type="Proteomes" id="UP001501005"/>
    </source>
</evidence>
<dbReference type="EMBL" id="BAAAHG010000007">
    <property type="protein sequence ID" value="GAA0907818.1"/>
    <property type="molecule type" value="Genomic_DNA"/>
</dbReference>
<dbReference type="InterPro" id="IPR019692">
    <property type="entry name" value="CFP-6_PH"/>
</dbReference>
<organism evidence="3 4">
    <name type="scientific">Streptomyces thermoalcalitolerans</name>
    <dbReference type="NCBI Taxonomy" id="65605"/>
    <lineage>
        <taxon>Bacteria</taxon>
        <taxon>Bacillati</taxon>
        <taxon>Actinomycetota</taxon>
        <taxon>Actinomycetes</taxon>
        <taxon>Kitasatosporales</taxon>
        <taxon>Streptomycetaceae</taxon>
        <taxon>Streptomyces</taxon>
    </lineage>
</organism>
<evidence type="ECO:0000313" key="3">
    <source>
        <dbReference type="EMBL" id="GAA0907818.1"/>
    </source>
</evidence>
<keyword evidence="1" id="KW-0812">Transmembrane</keyword>
<proteinExistence type="predicted"/>
<dbReference type="Pfam" id="PF10756">
    <property type="entry name" value="bPH_6"/>
    <property type="match status" value="1"/>
</dbReference>
<gene>
    <name evidence="3" type="ORF">GCM10009549_14170</name>
</gene>
<feature type="transmembrane region" description="Helical" evidence="1">
    <location>
        <begin position="27"/>
        <end position="49"/>
    </location>
</feature>
<feature type="domain" description="Low molecular weight protein antigen 6 PH" evidence="2">
    <location>
        <begin position="73"/>
        <end position="129"/>
    </location>
</feature>
<name>A0ABP3YVB0_9ACTN</name>
<keyword evidence="1" id="KW-1133">Transmembrane helix</keyword>
<protein>
    <recommendedName>
        <fullName evidence="2">Low molecular weight protein antigen 6 PH domain-containing protein</fullName>
    </recommendedName>
</protein>
<dbReference type="Proteomes" id="UP001501005">
    <property type="component" value="Unassembled WGS sequence"/>
</dbReference>
<keyword evidence="4" id="KW-1185">Reference proteome</keyword>
<evidence type="ECO:0000259" key="2">
    <source>
        <dbReference type="Pfam" id="PF10756"/>
    </source>
</evidence>
<keyword evidence="1" id="KW-0472">Membrane</keyword>
<reference evidence="4" key="1">
    <citation type="journal article" date="2019" name="Int. J. Syst. Evol. Microbiol.">
        <title>The Global Catalogue of Microorganisms (GCM) 10K type strain sequencing project: providing services to taxonomists for standard genome sequencing and annotation.</title>
        <authorList>
            <consortium name="The Broad Institute Genomics Platform"/>
            <consortium name="The Broad Institute Genome Sequencing Center for Infectious Disease"/>
            <person name="Wu L."/>
            <person name="Ma J."/>
        </authorList>
    </citation>
    <scope>NUCLEOTIDE SEQUENCE [LARGE SCALE GENOMIC DNA]</scope>
    <source>
        <strain evidence="4">JCM 10673</strain>
    </source>
</reference>
<accession>A0ABP3YVB0</accession>
<comment type="caution">
    <text evidence="3">The sequence shown here is derived from an EMBL/GenBank/DDBJ whole genome shotgun (WGS) entry which is preliminary data.</text>
</comment>
<sequence length="162" mass="18235">MAHRPGALNAPSEERLEFLTPDRTRTLVFVVVCVVLGAFGLARVALGHMTFVETLGIALLALAPFLLNVAFGKTVVDQEGIRTGRPLRRCFVPWPDIESVAVEEKAGRGYGAHRVRLRTGRGRTVWLAAPYVEIRCSEQQYARFSEQADRIIQRWHQAREPR</sequence>
<feature type="transmembrane region" description="Helical" evidence="1">
    <location>
        <begin position="55"/>
        <end position="76"/>
    </location>
</feature>